<dbReference type="SUPFAM" id="SSF53639">
    <property type="entry name" value="AraD/HMP-PK domain-like"/>
    <property type="match status" value="1"/>
</dbReference>
<reference evidence="2 3" key="1">
    <citation type="journal article" date="2015" name="Front. Microbiol.">
        <title>Genome sequence of the plant growth promoting endophytic yeast Rhodotorula graminis WP1.</title>
        <authorList>
            <person name="Firrincieli A."/>
            <person name="Otillar R."/>
            <person name="Salamov A."/>
            <person name="Schmutz J."/>
            <person name="Khan Z."/>
            <person name="Redman R.S."/>
            <person name="Fleck N.D."/>
            <person name="Lindquist E."/>
            <person name="Grigoriev I.V."/>
            <person name="Doty S.L."/>
        </authorList>
    </citation>
    <scope>NUCLEOTIDE SEQUENCE [LARGE SCALE GENOMIC DNA]</scope>
    <source>
        <strain evidence="2 3">WP1</strain>
    </source>
</reference>
<dbReference type="PANTHER" id="PTHR10672">
    <property type="entry name" value="ADDUCIN"/>
    <property type="match status" value="1"/>
</dbReference>
<dbReference type="Proteomes" id="UP000053890">
    <property type="component" value="Unassembled WGS sequence"/>
</dbReference>
<dbReference type="GO" id="GO:0005856">
    <property type="term" value="C:cytoskeleton"/>
    <property type="evidence" value="ECO:0007669"/>
    <property type="project" value="TreeGrafter"/>
</dbReference>
<dbReference type="FunFam" id="3.40.225.10:FF:000009">
    <property type="entry name" value="Class II aldolase/adducin N-terminal"/>
    <property type="match status" value="1"/>
</dbReference>
<keyword evidence="3" id="KW-1185">Reference proteome</keyword>
<protein>
    <recommendedName>
        <fullName evidence="1">Class II aldolase/adducin N-terminal domain-containing protein</fullName>
    </recommendedName>
</protein>
<proteinExistence type="predicted"/>
<dbReference type="GO" id="GO:0051015">
    <property type="term" value="F:actin filament binding"/>
    <property type="evidence" value="ECO:0007669"/>
    <property type="project" value="TreeGrafter"/>
</dbReference>
<dbReference type="SMART" id="SM01007">
    <property type="entry name" value="Aldolase_II"/>
    <property type="match status" value="1"/>
</dbReference>
<dbReference type="STRING" id="578459.A0A194S834"/>
<organism evidence="2 3">
    <name type="scientific">Rhodotorula graminis (strain WP1)</name>
    <dbReference type="NCBI Taxonomy" id="578459"/>
    <lineage>
        <taxon>Eukaryota</taxon>
        <taxon>Fungi</taxon>
        <taxon>Dikarya</taxon>
        <taxon>Basidiomycota</taxon>
        <taxon>Pucciniomycotina</taxon>
        <taxon>Microbotryomycetes</taxon>
        <taxon>Sporidiobolales</taxon>
        <taxon>Sporidiobolaceae</taxon>
        <taxon>Rhodotorula</taxon>
    </lineage>
</organism>
<dbReference type="PANTHER" id="PTHR10672:SF40">
    <property type="entry name" value="CLASS II ALDOLASE_ADDUCIN DOMAIN PROTEIN (AFU_ORTHOLOGUE AFUA_3G09800)"/>
    <property type="match status" value="1"/>
</dbReference>
<dbReference type="RefSeq" id="XP_018272773.1">
    <property type="nucleotide sequence ID" value="XM_018412960.1"/>
</dbReference>
<dbReference type="AlphaFoldDB" id="A0A194S834"/>
<feature type="domain" description="Class II aldolase/adducin N-terminal" evidence="1">
    <location>
        <begin position="64"/>
        <end position="248"/>
    </location>
</feature>
<accession>A0A194S834</accession>
<dbReference type="InterPro" id="IPR051017">
    <property type="entry name" value="Aldolase-II_Adducin_sf"/>
</dbReference>
<evidence type="ECO:0000313" key="2">
    <source>
        <dbReference type="EMBL" id="KPV76724.1"/>
    </source>
</evidence>
<sequence>MAPALLDPAPVAAPAPAAHLKQDLSNLAKSPLQRTYIGNKEGTIHMEGVPQFDDPYKKREWVKEQLAIGFQYWGKEGYAEGLSGHITVRDPVMPDHYWMNPVGVHFSAITTRNLVLVSPDGFVHPDGAQLPINSAGIMIHSAIHEARPDVQVAAHCHSLHGKAWSVFGKPIDIMTQDACLFHDNLAVYESFGGIVLAPEEGANIAAALGPKKNAAILQNHGLLTLGHESVAEAVYLFQSLERLCKVQLLVEAAAANGLKKKVIDDEDAAFTAATLQNPHTIYANFRPEMDLLKFERGHLFL</sequence>
<dbReference type="GeneID" id="28973409"/>
<dbReference type="Gene3D" id="3.40.225.10">
    <property type="entry name" value="Class II aldolase/adducin N-terminal domain"/>
    <property type="match status" value="1"/>
</dbReference>
<name>A0A194S834_RHOGW</name>
<dbReference type="NCBIfam" id="NF004855">
    <property type="entry name" value="PRK06208.1"/>
    <property type="match status" value="1"/>
</dbReference>
<dbReference type="InterPro" id="IPR036409">
    <property type="entry name" value="Aldolase_II/adducin_N_sf"/>
</dbReference>
<dbReference type="Pfam" id="PF00596">
    <property type="entry name" value="Aldolase_II"/>
    <property type="match status" value="1"/>
</dbReference>
<gene>
    <name evidence="2" type="ORF">RHOBADRAFT_31330</name>
</gene>
<dbReference type="OMA" id="MAVAHTH"/>
<dbReference type="OrthoDB" id="3238794at2759"/>
<evidence type="ECO:0000259" key="1">
    <source>
        <dbReference type="SMART" id="SM01007"/>
    </source>
</evidence>
<dbReference type="EMBL" id="KQ474075">
    <property type="protein sequence ID" value="KPV76724.1"/>
    <property type="molecule type" value="Genomic_DNA"/>
</dbReference>
<dbReference type="InterPro" id="IPR001303">
    <property type="entry name" value="Aldolase_II/adducin_N"/>
</dbReference>
<evidence type="ECO:0000313" key="3">
    <source>
        <dbReference type="Proteomes" id="UP000053890"/>
    </source>
</evidence>